<accession>A0ABN7W0I0</accession>
<dbReference type="EMBL" id="CAJVQB010026942">
    <property type="protein sequence ID" value="CAG8809591.1"/>
    <property type="molecule type" value="Genomic_DNA"/>
</dbReference>
<sequence length="221" mass="25319">MLNNIEAVMENNEIINLAVKLIWNATEKSVSSVIFNGETATVLSQDRSRSIIVDLNETDSVIIKGETYRKIIEEESQEESDKLMHDVQTNENNTLNLDQEVMNRAEKLSDDTVVKTTQPINKIFKSSKRTENDQNTPKYQDKVDNYEPEIMRSLKEEDLNLSDDDSPGWSKCEDCYGNKKDYMNIVVALYANGKARKYTSDSAKKKTVNCNKKRETFLNSL</sequence>
<evidence type="ECO:0000313" key="2">
    <source>
        <dbReference type="Proteomes" id="UP000789901"/>
    </source>
</evidence>
<protein>
    <submittedName>
        <fullName evidence="1">43672_t:CDS:1</fullName>
    </submittedName>
</protein>
<proteinExistence type="predicted"/>
<keyword evidence="2" id="KW-1185">Reference proteome</keyword>
<gene>
    <name evidence="1" type="ORF">GMARGA_LOCUS24921</name>
</gene>
<name>A0ABN7W0I0_GIGMA</name>
<organism evidence="1 2">
    <name type="scientific">Gigaspora margarita</name>
    <dbReference type="NCBI Taxonomy" id="4874"/>
    <lineage>
        <taxon>Eukaryota</taxon>
        <taxon>Fungi</taxon>
        <taxon>Fungi incertae sedis</taxon>
        <taxon>Mucoromycota</taxon>
        <taxon>Glomeromycotina</taxon>
        <taxon>Glomeromycetes</taxon>
        <taxon>Diversisporales</taxon>
        <taxon>Gigasporaceae</taxon>
        <taxon>Gigaspora</taxon>
    </lineage>
</organism>
<reference evidence="1 2" key="1">
    <citation type="submission" date="2021-06" db="EMBL/GenBank/DDBJ databases">
        <authorList>
            <person name="Kallberg Y."/>
            <person name="Tangrot J."/>
            <person name="Rosling A."/>
        </authorList>
    </citation>
    <scope>NUCLEOTIDE SEQUENCE [LARGE SCALE GENOMIC DNA]</scope>
    <source>
        <strain evidence="1 2">120-4 pot B 10/14</strain>
    </source>
</reference>
<evidence type="ECO:0000313" key="1">
    <source>
        <dbReference type="EMBL" id="CAG8809591.1"/>
    </source>
</evidence>
<dbReference type="Proteomes" id="UP000789901">
    <property type="component" value="Unassembled WGS sequence"/>
</dbReference>
<feature type="non-terminal residue" evidence="1">
    <location>
        <position position="221"/>
    </location>
</feature>
<comment type="caution">
    <text evidence="1">The sequence shown here is derived from an EMBL/GenBank/DDBJ whole genome shotgun (WGS) entry which is preliminary data.</text>
</comment>